<dbReference type="GeneID" id="41988067"/>
<organism evidence="3 4">
    <name type="scientific">Lachnellula hyalina</name>
    <dbReference type="NCBI Taxonomy" id="1316788"/>
    <lineage>
        <taxon>Eukaryota</taxon>
        <taxon>Fungi</taxon>
        <taxon>Dikarya</taxon>
        <taxon>Ascomycota</taxon>
        <taxon>Pezizomycotina</taxon>
        <taxon>Leotiomycetes</taxon>
        <taxon>Helotiales</taxon>
        <taxon>Lachnaceae</taxon>
        <taxon>Lachnellula</taxon>
    </lineage>
</organism>
<gene>
    <name evidence="3" type="ORF">LHYA1_G007869</name>
</gene>
<dbReference type="PANTHER" id="PTHR38421">
    <property type="entry name" value="TRANSMEMBRANE PROTEIN USGS"/>
    <property type="match status" value="1"/>
</dbReference>
<feature type="transmembrane region" description="Helical" evidence="2">
    <location>
        <begin position="110"/>
        <end position="127"/>
    </location>
</feature>
<dbReference type="Proteomes" id="UP000431533">
    <property type="component" value="Unassembled WGS sequence"/>
</dbReference>
<evidence type="ECO:0000256" key="1">
    <source>
        <dbReference type="SAM" id="MobiDB-lite"/>
    </source>
</evidence>
<proteinExistence type="predicted"/>
<keyword evidence="4" id="KW-1185">Reference proteome</keyword>
<keyword evidence="2" id="KW-1133">Transmembrane helix</keyword>
<keyword evidence="2" id="KW-0812">Transmembrane</keyword>
<name>A0A8H8TWH6_9HELO</name>
<reference evidence="3 4" key="1">
    <citation type="submission" date="2018-05" db="EMBL/GenBank/DDBJ databases">
        <title>Genome sequencing and assembly of the regulated plant pathogen Lachnellula willkommii and related sister species for the development of diagnostic species identification markers.</title>
        <authorList>
            <person name="Giroux E."/>
            <person name="Bilodeau G."/>
        </authorList>
    </citation>
    <scope>NUCLEOTIDE SEQUENCE [LARGE SCALE GENOMIC DNA]</scope>
    <source>
        <strain evidence="3 4">CBS 185.66</strain>
    </source>
</reference>
<keyword evidence="2" id="KW-0472">Membrane</keyword>
<evidence type="ECO:0000313" key="3">
    <source>
        <dbReference type="EMBL" id="TVY23305.1"/>
    </source>
</evidence>
<evidence type="ECO:0000313" key="4">
    <source>
        <dbReference type="Proteomes" id="UP000431533"/>
    </source>
</evidence>
<comment type="caution">
    <text evidence="3">The sequence shown here is derived from an EMBL/GenBank/DDBJ whole genome shotgun (WGS) entry which is preliminary data.</text>
</comment>
<evidence type="ECO:0008006" key="5">
    <source>
        <dbReference type="Google" id="ProtNLM"/>
    </source>
</evidence>
<dbReference type="RefSeq" id="XP_031002093.1">
    <property type="nucleotide sequence ID" value="XM_031152794.1"/>
</dbReference>
<dbReference type="EMBL" id="QGMH01000189">
    <property type="protein sequence ID" value="TVY23305.1"/>
    <property type="molecule type" value="Genomic_DNA"/>
</dbReference>
<feature type="transmembrane region" description="Helical" evidence="2">
    <location>
        <begin position="195"/>
        <end position="215"/>
    </location>
</feature>
<feature type="transmembrane region" description="Helical" evidence="2">
    <location>
        <begin position="221"/>
        <end position="242"/>
    </location>
</feature>
<dbReference type="AlphaFoldDB" id="A0A8H8TWH6"/>
<protein>
    <recommendedName>
        <fullName evidence="5">Transmembrane protein UsgS</fullName>
    </recommendedName>
</protein>
<dbReference type="PANTHER" id="PTHR38421:SF1">
    <property type="entry name" value="TRANSMEMBRANE PROTEIN"/>
    <property type="match status" value="1"/>
</dbReference>
<sequence length="401" mass="45254">MAQRPILSKERQEQLKQKLQVSSFHPDAILRGAQLTIVGALRALQNPKLFTSEHYKQAAIAVAAGIAIRLLITIPIIGIKVLLWCLSFILDFEHATWDNDIVKGLDFIQNYVLQIPFFLMTMMRYVTPTLDNMFMDSLAWVDKTYYAKHTGEAPSTLREAYYPNLRMYATRDGSTHTVSKAEAITMFLMKFGKKAGVSLTIFALSYIPYIGRLVLPAASFYTFNKVVGLGPAAVVFGTGLFLPRRYLVIFLQSYFASRSLMRELLEPYFSRIKFTKEQKKHWFHDREGLLFGFGVGFYLFLRIPLLGVLIYGIAEASTAYLITKVTDPPPSPASSEGFAASQQEWKNKHEFLSLKFSDLDTHTTTHNRSHQEQDNGTVETQGSSSGLPSGAPPAYTEMRSR</sequence>
<accession>A0A8H8TWH6</accession>
<feature type="transmembrane region" description="Helical" evidence="2">
    <location>
        <begin position="58"/>
        <end position="90"/>
    </location>
</feature>
<evidence type="ECO:0000256" key="2">
    <source>
        <dbReference type="SAM" id="Phobius"/>
    </source>
</evidence>
<feature type="compositionally biased region" description="Low complexity" evidence="1">
    <location>
        <begin position="382"/>
        <end position="394"/>
    </location>
</feature>
<feature type="compositionally biased region" description="Basic and acidic residues" evidence="1">
    <location>
        <begin position="362"/>
        <end position="373"/>
    </location>
</feature>
<feature type="region of interest" description="Disordered" evidence="1">
    <location>
        <begin position="362"/>
        <end position="401"/>
    </location>
</feature>
<feature type="transmembrane region" description="Helical" evidence="2">
    <location>
        <begin position="289"/>
        <end position="314"/>
    </location>
</feature>
<dbReference type="OrthoDB" id="10041630at2759"/>